<dbReference type="PANTHER" id="PTHR33713">
    <property type="entry name" value="ANTITOXIN YAFN-RELATED"/>
    <property type="match status" value="1"/>
</dbReference>
<name>A0A7Z7MUF7_9PROT</name>
<evidence type="ECO:0000313" key="3">
    <source>
        <dbReference type="EMBL" id="SMB22558.1"/>
    </source>
</evidence>
<dbReference type="InterPro" id="IPR036165">
    <property type="entry name" value="YefM-like_sf"/>
</dbReference>
<evidence type="ECO:0000256" key="2">
    <source>
        <dbReference type="RuleBase" id="RU362080"/>
    </source>
</evidence>
<protein>
    <recommendedName>
        <fullName evidence="2">Antitoxin</fullName>
    </recommendedName>
</protein>
<comment type="function">
    <text evidence="2">Antitoxin component of a type II toxin-antitoxin (TA) system.</text>
</comment>
<accession>A0A7Z7MUF7</accession>
<comment type="similarity">
    <text evidence="1 2">Belongs to the phD/YefM antitoxin family.</text>
</comment>
<sequence length="83" mass="9489">MSIWQIQEAKAQFSELVKQAQSQGPQEITLHGRPTAVVVSRELYDQLARTDVSLVDFMRNSPLHGLDDLEFERDTSLTRNVVF</sequence>
<dbReference type="AlphaFoldDB" id="A0A7Z7MUF7"/>
<dbReference type="RefSeq" id="WP_154716009.1">
    <property type="nucleotide sequence ID" value="NZ_LT837803.1"/>
</dbReference>
<dbReference type="Proteomes" id="UP000242886">
    <property type="component" value="Chromosome SDENCHOL"/>
</dbReference>
<dbReference type="SUPFAM" id="SSF143120">
    <property type="entry name" value="YefM-like"/>
    <property type="match status" value="1"/>
</dbReference>
<keyword evidence="4" id="KW-1185">Reference proteome</keyword>
<evidence type="ECO:0000256" key="1">
    <source>
        <dbReference type="ARBA" id="ARBA00009981"/>
    </source>
</evidence>
<dbReference type="Gene3D" id="3.40.1620.10">
    <property type="entry name" value="YefM-like domain"/>
    <property type="match status" value="1"/>
</dbReference>
<dbReference type="InterPro" id="IPR006442">
    <property type="entry name" value="Antitoxin_Phd/YefM"/>
</dbReference>
<evidence type="ECO:0000313" key="4">
    <source>
        <dbReference type="Proteomes" id="UP000242886"/>
    </source>
</evidence>
<dbReference type="Pfam" id="PF02604">
    <property type="entry name" value="PhdYeFM_antitox"/>
    <property type="match status" value="1"/>
</dbReference>
<dbReference type="EMBL" id="LT837803">
    <property type="protein sequence ID" value="SMB22558.1"/>
    <property type="molecule type" value="Genomic_DNA"/>
</dbReference>
<proteinExistence type="inferred from homology"/>
<dbReference type="PANTHER" id="PTHR33713:SF9">
    <property type="entry name" value="ANTITOXIN"/>
    <property type="match status" value="1"/>
</dbReference>
<gene>
    <name evidence="3" type="ORF">SDENCHOL_10625</name>
</gene>
<dbReference type="NCBIfam" id="TIGR01552">
    <property type="entry name" value="phd_fam"/>
    <property type="match status" value="1"/>
</dbReference>
<reference evidence="3" key="1">
    <citation type="submission" date="2017-03" db="EMBL/GenBank/DDBJ databases">
        <authorList>
            <consortium name="AG Boll"/>
        </authorList>
    </citation>
    <scope>NUCLEOTIDE SEQUENCE [LARGE SCALE GENOMIC DNA]</scope>
    <source>
        <strain evidence="3">Chol</strain>
    </source>
</reference>
<organism evidence="3 4">
    <name type="scientific">Sterolibacterium denitrificans</name>
    <dbReference type="NCBI Taxonomy" id="157592"/>
    <lineage>
        <taxon>Bacteria</taxon>
        <taxon>Pseudomonadati</taxon>
        <taxon>Pseudomonadota</taxon>
        <taxon>Betaproteobacteria</taxon>
        <taxon>Nitrosomonadales</taxon>
        <taxon>Sterolibacteriaceae</taxon>
        <taxon>Sterolibacterium</taxon>
    </lineage>
</organism>
<dbReference type="InterPro" id="IPR051405">
    <property type="entry name" value="phD/YefM_antitoxin"/>
</dbReference>